<evidence type="ECO:0000313" key="9">
    <source>
        <dbReference type="Proteomes" id="UP000249146"/>
    </source>
</evidence>
<dbReference type="EMBL" id="QGLC01000001">
    <property type="protein sequence ID" value="RAL69890.1"/>
    <property type="molecule type" value="Genomic_DNA"/>
</dbReference>
<keyword evidence="6" id="KW-0411">Iron-sulfur</keyword>
<evidence type="ECO:0000313" key="8">
    <source>
        <dbReference type="EMBL" id="RAL69890.1"/>
    </source>
</evidence>
<comment type="cofactor">
    <cofactor evidence="1">
        <name>[4Fe-4S] cluster</name>
        <dbReference type="ChEBI" id="CHEBI:49883"/>
    </cofactor>
</comment>
<sequence length="181" mass="19277">MPEQTCEVFAVKNVLNNMFGPKICKQMPLGDAEFDKLGFALKSEINTIFGRSLAIRALDSGSDNSAEIELNNLSNPYYDVERFGISFVASPRHADILIVTGAVTQNMAIAVRKTFDAMPSPKLVIALGDDACSGGIASGGYGVLGGVDKILPVNLKIPGNPPEPAQIINALLGLMQSLRKK</sequence>
<dbReference type="Proteomes" id="UP000249146">
    <property type="component" value="Unassembled WGS sequence"/>
</dbReference>
<dbReference type="GO" id="GO:0046872">
    <property type="term" value="F:metal ion binding"/>
    <property type="evidence" value="ECO:0007669"/>
    <property type="project" value="UniProtKB-KW"/>
</dbReference>
<evidence type="ECO:0000256" key="1">
    <source>
        <dbReference type="ARBA" id="ARBA00001966"/>
    </source>
</evidence>
<dbReference type="Pfam" id="PF01058">
    <property type="entry name" value="Oxidored_q6"/>
    <property type="match status" value="1"/>
</dbReference>
<keyword evidence="5" id="KW-0408">Iron</keyword>
<evidence type="ECO:0000256" key="6">
    <source>
        <dbReference type="ARBA" id="ARBA00023014"/>
    </source>
</evidence>
<evidence type="ECO:0000256" key="4">
    <source>
        <dbReference type="ARBA" id="ARBA00022723"/>
    </source>
</evidence>
<dbReference type="SUPFAM" id="SSF56770">
    <property type="entry name" value="HydA/Nqo6-like"/>
    <property type="match status" value="1"/>
</dbReference>
<accession>A0A328EMM8</accession>
<evidence type="ECO:0000256" key="3">
    <source>
        <dbReference type="ARBA" id="ARBA00022485"/>
    </source>
</evidence>
<comment type="caution">
    <text evidence="8">The sequence shown here is derived from an EMBL/GenBank/DDBJ whole genome shotgun (WGS) entry which is preliminary data.</text>
</comment>
<protein>
    <submittedName>
        <fullName evidence="8">Putative hydrogenase, group 4, HycG subunit</fullName>
    </submittedName>
</protein>
<evidence type="ECO:0000256" key="5">
    <source>
        <dbReference type="ARBA" id="ARBA00023004"/>
    </source>
</evidence>
<organism evidence="8 9">
    <name type="scientific">Dehalococcoides mccartyi</name>
    <dbReference type="NCBI Taxonomy" id="61435"/>
    <lineage>
        <taxon>Bacteria</taxon>
        <taxon>Bacillati</taxon>
        <taxon>Chloroflexota</taxon>
        <taxon>Dehalococcoidia</taxon>
        <taxon>Dehalococcoidales</taxon>
        <taxon>Dehalococcoidaceae</taxon>
        <taxon>Dehalococcoides</taxon>
    </lineage>
</organism>
<feature type="domain" description="NADH:ubiquinone oxidoreductase-like 20kDa subunit" evidence="7">
    <location>
        <begin position="66"/>
        <end position="172"/>
    </location>
</feature>
<name>A0A328EMM8_9CHLR</name>
<dbReference type="InterPro" id="IPR006137">
    <property type="entry name" value="NADH_UbQ_OxRdtase-like_20kDa"/>
</dbReference>
<keyword evidence="4" id="KW-0479">Metal-binding</keyword>
<reference evidence="8 9" key="1">
    <citation type="submission" date="2018-05" db="EMBL/GenBank/DDBJ databases">
        <title>Draft genome sequences of Dehalococcoides mccartyi strains RC and KS.</title>
        <authorList>
            <person name="Higgins S.A."/>
            <person name="Padilla-Crespo E."/>
            <person name="Loeffler F.E."/>
        </authorList>
    </citation>
    <scope>NUCLEOTIDE SEQUENCE [LARGE SCALE GENOMIC DNA]</scope>
    <source>
        <strain evidence="8 9">RC</strain>
    </source>
</reference>
<dbReference type="PANTHER" id="PTHR42989">
    <property type="entry name" value="HYDROGENASE-4 COMPONENT I"/>
    <property type="match status" value="1"/>
</dbReference>
<proteinExistence type="inferred from homology"/>
<dbReference type="NCBIfam" id="NF005012">
    <property type="entry name" value="PRK06411.1"/>
    <property type="match status" value="1"/>
</dbReference>
<keyword evidence="3" id="KW-0004">4Fe-4S</keyword>
<dbReference type="InterPro" id="IPR052375">
    <property type="entry name" value="Complex_I_20kDa-like"/>
</dbReference>
<dbReference type="GO" id="GO:0051539">
    <property type="term" value="F:4 iron, 4 sulfur cluster binding"/>
    <property type="evidence" value="ECO:0007669"/>
    <property type="project" value="UniProtKB-KW"/>
</dbReference>
<comment type="similarity">
    <text evidence="2">Belongs to the complex I 20 kDa subunit family.</text>
</comment>
<dbReference type="Gene3D" id="3.40.50.12280">
    <property type="match status" value="1"/>
</dbReference>
<evidence type="ECO:0000256" key="2">
    <source>
        <dbReference type="ARBA" id="ARBA00009173"/>
    </source>
</evidence>
<gene>
    <name evidence="8" type="ORF">C1G87_0026</name>
</gene>
<dbReference type="AlphaFoldDB" id="A0A328EMM8"/>
<evidence type="ECO:0000259" key="7">
    <source>
        <dbReference type="Pfam" id="PF01058"/>
    </source>
</evidence>
<dbReference type="PANTHER" id="PTHR42989:SF1">
    <property type="entry name" value="FORMATE HYDROGENLYASE SUBUNIT 7-RELATED"/>
    <property type="match status" value="1"/>
</dbReference>